<dbReference type="EMBL" id="CAJVRL010000131">
    <property type="protein sequence ID" value="CAG8962428.1"/>
    <property type="molecule type" value="Genomic_DNA"/>
</dbReference>
<reference evidence="2" key="1">
    <citation type="submission" date="2021-07" db="EMBL/GenBank/DDBJ databases">
        <authorList>
            <person name="Durling M."/>
        </authorList>
    </citation>
    <scope>NUCLEOTIDE SEQUENCE</scope>
</reference>
<dbReference type="Proteomes" id="UP000696280">
    <property type="component" value="Unassembled WGS sequence"/>
</dbReference>
<dbReference type="InterPro" id="IPR045518">
    <property type="entry name" value="2EXR"/>
</dbReference>
<keyword evidence="3" id="KW-1185">Reference proteome</keyword>
<organism evidence="2 3">
    <name type="scientific">Hymenoscyphus fraxineus</name>
    <dbReference type="NCBI Taxonomy" id="746836"/>
    <lineage>
        <taxon>Eukaryota</taxon>
        <taxon>Fungi</taxon>
        <taxon>Dikarya</taxon>
        <taxon>Ascomycota</taxon>
        <taxon>Pezizomycotina</taxon>
        <taxon>Leotiomycetes</taxon>
        <taxon>Helotiales</taxon>
        <taxon>Helotiaceae</taxon>
        <taxon>Hymenoscyphus</taxon>
    </lineage>
</organism>
<gene>
    <name evidence="2" type="ORF">HYFRA_00014057</name>
</gene>
<dbReference type="OrthoDB" id="3469466at2759"/>
<evidence type="ECO:0000313" key="3">
    <source>
        <dbReference type="Proteomes" id="UP000696280"/>
    </source>
</evidence>
<sequence>MATTRKTQFSDLPSELRSMIWNHAFNTSSQIQTLSIFDTRLYERDNRKNTIASSSSSPTVSPLIPVKSHWSIVSVPKRSLPTALLTCRETWAFSSNFLAGCRESHELLNPASITILQANPEKFYQKTIYSPIPKTTEKKQNFLIKPNEIVHFRPFEQKIRSDSGHTLEITGQDRAMKFFGIKYLAISYTDLYYFKHATPNTVKFHNLQILFVLKPTYQEREDNPCSEDEFEYALRYANTRALRYTTIYPVWQMELDELPLRIIRVDSLEAAGRAVRCINKLEATGWEMSRSVFCVAYKGGPGVSALPYDGPVLGRRTVDYEFRVKSYAYDPLERRIRGIRVSEV</sequence>
<dbReference type="AlphaFoldDB" id="A0A9N9LDD9"/>
<dbReference type="Pfam" id="PF20150">
    <property type="entry name" value="2EXR"/>
    <property type="match status" value="1"/>
</dbReference>
<name>A0A9N9LDD9_9HELO</name>
<accession>A0A9N9LDD9</accession>
<comment type="caution">
    <text evidence="2">The sequence shown here is derived from an EMBL/GenBank/DDBJ whole genome shotgun (WGS) entry which is preliminary data.</text>
</comment>
<protein>
    <recommendedName>
        <fullName evidence="1">2EXR domain-containing protein</fullName>
    </recommendedName>
</protein>
<evidence type="ECO:0000313" key="2">
    <source>
        <dbReference type="EMBL" id="CAG8962428.1"/>
    </source>
</evidence>
<feature type="domain" description="2EXR" evidence="1">
    <location>
        <begin position="7"/>
        <end position="94"/>
    </location>
</feature>
<evidence type="ECO:0000259" key="1">
    <source>
        <dbReference type="Pfam" id="PF20150"/>
    </source>
</evidence>
<proteinExistence type="predicted"/>